<feature type="transmembrane region" description="Helical" evidence="2">
    <location>
        <begin position="37"/>
        <end position="55"/>
    </location>
</feature>
<dbReference type="InterPro" id="IPR039426">
    <property type="entry name" value="TonB-dep_rcpt-like"/>
</dbReference>
<feature type="transmembrane region" description="Helical" evidence="2">
    <location>
        <begin position="85"/>
        <end position="105"/>
    </location>
</feature>
<feature type="transmembrane region" description="Helical" evidence="2">
    <location>
        <begin position="262"/>
        <end position="281"/>
    </location>
</feature>
<keyword evidence="1" id="KW-0998">Cell outer membrane</keyword>
<protein>
    <recommendedName>
        <fullName evidence="3">Peptidase M56 domain-containing protein</fullName>
    </recommendedName>
</protein>
<dbReference type="OrthoDB" id="1522859at2"/>
<feature type="domain" description="Peptidase M56" evidence="3">
    <location>
        <begin position="151"/>
        <end position="252"/>
    </location>
</feature>
<dbReference type="Gene3D" id="2.170.130.10">
    <property type="entry name" value="TonB-dependent receptor, plug domain"/>
    <property type="match status" value="1"/>
</dbReference>
<dbReference type="InterPro" id="IPR037066">
    <property type="entry name" value="Plug_dom_sf"/>
</dbReference>
<feature type="transmembrane region" description="Helical" evidence="2">
    <location>
        <begin position="6"/>
        <end position="25"/>
    </location>
</feature>
<name>A0A223V2U3_9FLAO</name>
<keyword evidence="1 2" id="KW-0812">Transmembrane</keyword>
<keyword evidence="1" id="KW-1134">Transmembrane beta strand</keyword>
<keyword evidence="1" id="KW-0813">Transport</keyword>
<dbReference type="InterPro" id="IPR008756">
    <property type="entry name" value="Peptidase_M56"/>
</dbReference>
<keyword evidence="1 2" id="KW-0472">Membrane</keyword>
<proteinExistence type="inferred from homology"/>
<dbReference type="GO" id="GO:0009279">
    <property type="term" value="C:cell outer membrane"/>
    <property type="evidence" value="ECO:0007669"/>
    <property type="project" value="UniProtKB-SubCell"/>
</dbReference>
<dbReference type="PROSITE" id="PS52016">
    <property type="entry name" value="TONB_DEPENDENT_REC_3"/>
    <property type="match status" value="1"/>
</dbReference>
<comment type="similarity">
    <text evidence="1">Belongs to the TonB-dependent receptor family.</text>
</comment>
<accession>A0A223V2U3</accession>
<dbReference type="EMBL" id="CP022957">
    <property type="protein sequence ID" value="ASV29169.1"/>
    <property type="molecule type" value="Genomic_DNA"/>
</dbReference>
<keyword evidence="2" id="KW-1133">Transmembrane helix</keyword>
<reference evidence="4 5" key="1">
    <citation type="submission" date="2017-08" db="EMBL/GenBank/DDBJ databases">
        <title>The complete genome sequence of Maribacter sp. B1, isolated from deep-sea sediment.</title>
        <authorList>
            <person name="Wu Y.-H."/>
            <person name="Cheng H."/>
            <person name="Xu X.-W."/>
        </authorList>
    </citation>
    <scope>NUCLEOTIDE SEQUENCE [LARGE SCALE GENOMIC DNA]</scope>
    <source>
        <strain evidence="4 5">B1</strain>
    </source>
</reference>
<dbReference type="Proteomes" id="UP000215244">
    <property type="component" value="Chromosome"/>
</dbReference>
<evidence type="ECO:0000313" key="5">
    <source>
        <dbReference type="Proteomes" id="UP000215244"/>
    </source>
</evidence>
<evidence type="ECO:0000256" key="1">
    <source>
        <dbReference type="PROSITE-ProRule" id="PRU01360"/>
    </source>
</evidence>
<evidence type="ECO:0000256" key="2">
    <source>
        <dbReference type="SAM" id="Phobius"/>
    </source>
</evidence>
<evidence type="ECO:0000313" key="4">
    <source>
        <dbReference type="EMBL" id="ASV29169.1"/>
    </source>
</evidence>
<dbReference type="PANTHER" id="PTHR34978">
    <property type="entry name" value="POSSIBLE SENSOR-TRANSDUCER PROTEIN BLAR"/>
    <property type="match status" value="1"/>
</dbReference>
<dbReference type="RefSeq" id="WP_094995802.1">
    <property type="nucleotide sequence ID" value="NZ_BMJL01000001.1"/>
</dbReference>
<comment type="subcellular location">
    <subcellularLocation>
        <location evidence="1">Cell outer membrane</location>
        <topology evidence="1">Multi-pass membrane protein</topology>
    </subcellularLocation>
</comment>
<gene>
    <name evidence="4" type="ORF">CJ263_02415</name>
</gene>
<dbReference type="AlphaFoldDB" id="A0A223V2U3"/>
<dbReference type="Pfam" id="PF05569">
    <property type="entry name" value="Peptidase_M56"/>
    <property type="match status" value="1"/>
</dbReference>
<sequence length="562" mass="64501">MESFIIYLLKSSGLLCLFFLTHQLLLKRETLFVFNRIYLISGLGISLLLPFVYTVRTISLEYSPKGETIAPALPMNEISFSTNSWPFFILLIYLFGASLLLFRLIREFYQLQILLKNGRNESQGKYSCVESNTTISPFSFFKWIVYNPKLHSKRELDIILEHEKIHSRQLHSLDILLMELFLILQWFNPFTWLYRKSLKENLEFLADAHVYESQKDKKEYQYLLLKQAVGQQNLSIVNPFFNSLIKKRIVMINQNPSKKLKALRSLFIVPFLAIFLLSFNVRTKYTFKDTQQNVSQDNIIELIIEKTTTDKELVKIKNDLKKDNIDFSYTTVRNEDGEISSLSIQVSGNNKNGTEFSSSHNSQSDNDTIDPTYIIIDTDNYSISIGNGKNNILHKSEHSSVWIQKSDDAEGQNEIIIKKIDGKKHITINGEEVSDEDLKEMDIHVDDDSFILIDKNDENDSKENVVIRKVSPGSSKHVIIKSNPDADHDVEIIEKESDGFFFLDTDGDKEPMFLIDGKVSTEKQVKKLDPGNIKSINVIKGSKAVKKHGKKAANGVIEITTK</sequence>
<dbReference type="KEGG" id="marb:CJ263_02415"/>
<keyword evidence="5" id="KW-1185">Reference proteome</keyword>
<evidence type="ECO:0000259" key="3">
    <source>
        <dbReference type="Pfam" id="PF05569"/>
    </source>
</evidence>
<organism evidence="4 5">
    <name type="scientific">Maribacter cobaltidurans</name>
    <dbReference type="NCBI Taxonomy" id="1178778"/>
    <lineage>
        <taxon>Bacteria</taxon>
        <taxon>Pseudomonadati</taxon>
        <taxon>Bacteroidota</taxon>
        <taxon>Flavobacteriia</taxon>
        <taxon>Flavobacteriales</taxon>
        <taxon>Flavobacteriaceae</taxon>
        <taxon>Maribacter</taxon>
    </lineage>
</organism>
<dbReference type="CDD" id="cd07341">
    <property type="entry name" value="M56_BlaR1_MecR1_like"/>
    <property type="match status" value="1"/>
</dbReference>
<dbReference type="PANTHER" id="PTHR34978:SF3">
    <property type="entry name" value="SLR0241 PROTEIN"/>
    <property type="match status" value="1"/>
</dbReference>
<dbReference type="InterPro" id="IPR052173">
    <property type="entry name" value="Beta-lactam_resp_regulator"/>
</dbReference>